<dbReference type="AlphaFoldDB" id="A0A7W8YYQ3"/>
<dbReference type="InterPro" id="IPR041464">
    <property type="entry name" value="TubC_N"/>
</dbReference>
<evidence type="ECO:0008006" key="5">
    <source>
        <dbReference type="Google" id="ProtNLM"/>
    </source>
</evidence>
<dbReference type="InterPro" id="IPR023213">
    <property type="entry name" value="CAT-like_dom_sf"/>
</dbReference>
<sequence length="503" mass="58254">MKKLLNRIKDNHILLEVIDGKLKMFASGALDPELIEEIRNKKEELIQFLSGNNQEDFEHSFKEHIPAIPLADQYSLSSSQRRLWVMSQFEEGNIAYNMPGVYVFEGELNFAALELSFDLLLERHEILRTIFEENEQGEISQIILERKDIGFKVNYQDLRTDDTQRVKELIQQELVIPFDLAKGPLVRAGLYQLENHKWLFTYVMHHIISDGWSMGILIKELLLLYNAIDQGKLNKLPPLRIHYKDYAAWQQEQLNGENLVAHRNYWLKKFEGELPVLELQGDKSRPTLKTYHGGLVNGVIDNHISKGLKNILKEQQGATLFMGLLAGVNTLLYRYTGQEDQIIGSPIAGREHIDLEDQIGFYVNTLALRSRFKGTGSFKELLTEVKEITLGAYEHQVYPFDELVEALQLQRDMSRSALFDVMIVLQNNERKEMTEQHLGSLKIGNYEEHIHQTSKFDLTFSFVEVEDEIRFSLRYNSDIFAESTALRFTEHLIRVFEAVVAHP</sequence>
<evidence type="ECO:0000313" key="4">
    <source>
        <dbReference type="Proteomes" id="UP000537718"/>
    </source>
</evidence>
<dbReference type="GO" id="GO:0003824">
    <property type="term" value="F:catalytic activity"/>
    <property type="evidence" value="ECO:0007669"/>
    <property type="project" value="InterPro"/>
</dbReference>
<dbReference type="InterPro" id="IPR044894">
    <property type="entry name" value="TubC_N_sf"/>
</dbReference>
<comment type="caution">
    <text evidence="3">The sequence shown here is derived from an EMBL/GenBank/DDBJ whole genome shotgun (WGS) entry which is preliminary data.</text>
</comment>
<gene>
    <name evidence="3" type="ORF">HDE69_005383</name>
</gene>
<evidence type="ECO:0000259" key="2">
    <source>
        <dbReference type="Pfam" id="PF18563"/>
    </source>
</evidence>
<protein>
    <recommendedName>
        <fullName evidence="5">Condensation domain-containing protein</fullName>
    </recommendedName>
</protein>
<dbReference type="Pfam" id="PF18563">
    <property type="entry name" value="TubC_N"/>
    <property type="match status" value="1"/>
</dbReference>
<dbReference type="PANTHER" id="PTHR45398:SF1">
    <property type="entry name" value="ENZYME, PUTATIVE (JCVI)-RELATED"/>
    <property type="match status" value="1"/>
</dbReference>
<dbReference type="EMBL" id="JACHCF010000028">
    <property type="protein sequence ID" value="MBB5624282.1"/>
    <property type="molecule type" value="Genomic_DNA"/>
</dbReference>
<dbReference type="PANTHER" id="PTHR45398">
    <property type="match status" value="1"/>
</dbReference>
<dbReference type="SUPFAM" id="SSF52777">
    <property type="entry name" value="CoA-dependent acyltransferases"/>
    <property type="match status" value="2"/>
</dbReference>
<dbReference type="RefSeq" id="WP_260319846.1">
    <property type="nucleotide sequence ID" value="NZ_JACHCF010000028.1"/>
</dbReference>
<proteinExistence type="predicted"/>
<reference evidence="3 4" key="1">
    <citation type="submission" date="2020-08" db="EMBL/GenBank/DDBJ databases">
        <title>Genomic Encyclopedia of Type Strains, Phase IV (KMG-V): Genome sequencing to study the core and pangenomes of soil and plant-associated prokaryotes.</title>
        <authorList>
            <person name="Whitman W."/>
        </authorList>
    </citation>
    <scope>NUCLEOTIDE SEQUENCE [LARGE SCALE GENOMIC DNA]</scope>
    <source>
        <strain evidence="3 4">MP7CTX6</strain>
    </source>
</reference>
<evidence type="ECO:0000259" key="1">
    <source>
        <dbReference type="Pfam" id="PF00668"/>
    </source>
</evidence>
<name>A0A7W8YYQ3_9SPHI</name>
<dbReference type="InterPro" id="IPR001242">
    <property type="entry name" value="Condensation_dom"/>
</dbReference>
<dbReference type="Gene3D" id="3.30.559.30">
    <property type="entry name" value="Nonribosomal peptide synthetase, condensation domain"/>
    <property type="match status" value="1"/>
</dbReference>
<feature type="domain" description="TubC N-terminal docking" evidence="2">
    <location>
        <begin position="2"/>
        <end position="50"/>
    </location>
</feature>
<dbReference type="Proteomes" id="UP000537718">
    <property type="component" value="Unassembled WGS sequence"/>
</dbReference>
<feature type="non-terminal residue" evidence="3">
    <location>
        <position position="503"/>
    </location>
</feature>
<dbReference type="Gene3D" id="3.30.559.10">
    <property type="entry name" value="Chloramphenicol acetyltransferase-like domain"/>
    <property type="match status" value="1"/>
</dbReference>
<accession>A0A7W8YYQ3</accession>
<dbReference type="Pfam" id="PF00668">
    <property type="entry name" value="Condensation"/>
    <property type="match status" value="1"/>
</dbReference>
<dbReference type="Gene3D" id="1.10.10.1830">
    <property type="entry name" value="Non-ribosomal peptide synthase, adenylation domain"/>
    <property type="match status" value="1"/>
</dbReference>
<dbReference type="CDD" id="cd19531">
    <property type="entry name" value="LCL_NRPS-like"/>
    <property type="match status" value="1"/>
</dbReference>
<evidence type="ECO:0000313" key="3">
    <source>
        <dbReference type="EMBL" id="MBB5624282.1"/>
    </source>
</evidence>
<organism evidence="3 4">
    <name type="scientific">Pedobacter cryoconitis</name>
    <dbReference type="NCBI Taxonomy" id="188932"/>
    <lineage>
        <taxon>Bacteria</taxon>
        <taxon>Pseudomonadati</taxon>
        <taxon>Bacteroidota</taxon>
        <taxon>Sphingobacteriia</taxon>
        <taxon>Sphingobacteriales</taxon>
        <taxon>Sphingobacteriaceae</taxon>
        <taxon>Pedobacter</taxon>
    </lineage>
</organism>
<feature type="domain" description="Condensation" evidence="1">
    <location>
        <begin position="72"/>
        <end position="503"/>
    </location>
</feature>